<feature type="region of interest" description="Disordered" evidence="1">
    <location>
        <begin position="24"/>
        <end position="75"/>
    </location>
</feature>
<evidence type="ECO:0000313" key="2">
    <source>
        <dbReference type="EMBL" id="KIM71761.1"/>
    </source>
</evidence>
<gene>
    <name evidence="2" type="ORF">PILCRDRAFT_830156</name>
</gene>
<dbReference type="EMBL" id="KN833217">
    <property type="protein sequence ID" value="KIM71761.1"/>
    <property type="molecule type" value="Genomic_DNA"/>
</dbReference>
<name>A0A0C3EVC0_PILCF</name>
<organism evidence="2 3">
    <name type="scientific">Piloderma croceum (strain F 1598)</name>
    <dbReference type="NCBI Taxonomy" id="765440"/>
    <lineage>
        <taxon>Eukaryota</taxon>
        <taxon>Fungi</taxon>
        <taxon>Dikarya</taxon>
        <taxon>Basidiomycota</taxon>
        <taxon>Agaricomycotina</taxon>
        <taxon>Agaricomycetes</taxon>
        <taxon>Agaricomycetidae</taxon>
        <taxon>Atheliales</taxon>
        <taxon>Atheliaceae</taxon>
        <taxon>Piloderma</taxon>
    </lineage>
</organism>
<reference evidence="3" key="2">
    <citation type="submission" date="2015-01" db="EMBL/GenBank/DDBJ databases">
        <title>Evolutionary Origins and Diversification of the Mycorrhizal Mutualists.</title>
        <authorList>
            <consortium name="DOE Joint Genome Institute"/>
            <consortium name="Mycorrhizal Genomics Consortium"/>
            <person name="Kohler A."/>
            <person name="Kuo A."/>
            <person name="Nagy L.G."/>
            <person name="Floudas D."/>
            <person name="Copeland A."/>
            <person name="Barry K.W."/>
            <person name="Cichocki N."/>
            <person name="Veneault-Fourrey C."/>
            <person name="LaButti K."/>
            <person name="Lindquist E.A."/>
            <person name="Lipzen A."/>
            <person name="Lundell T."/>
            <person name="Morin E."/>
            <person name="Murat C."/>
            <person name="Riley R."/>
            <person name="Ohm R."/>
            <person name="Sun H."/>
            <person name="Tunlid A."/>
            <person name="Henrissat B."/>
            <person name="Grigoriev I.V."/>
            <person name="Hibbett D.S."/>
            <person name="Martin F."/>
        </authorList>
    </citation>
    <scope>NUCLEOTIDE SEQUENCE [LARGE SCALE GENOMIC DNA]</scope>
    <source>
        <strain evidence="3">F 1598</strain>
    </source>
</reference>
<reference evidence="2 3" key="1">
    <citation type="submission" date="2014-04" db="EMBL/GenBank/DDBJ databases">
        <authorList>
            <consortium name="DOE Joint Genome Institute"/>
            <person name="Kuo A."/>
            <person name="Tarkka M."/>
            <person name="Buscot F."/>
            <person name="Kohler A."/>
            <person name="Nagy L.G."/>
            <person name="Floudas D."/>
            <person name="Copeland A."/>
            <person name="Barry K.W."/>
            <person name="Cichocki N."/>
            <person name="Veneault-Fourrey C."/>
            <person name="LaButti K."/>
            <person name="Lindquist E.A."/>
            <person name="Lipzen A."/>
            <person name="Lundell T."/>
            <person name="Morin E."/>
            <person name="Murat C."/>
            <person name="Sun H."/>
            <person name="Tunlid A."/>
            <person name="Henrissat B."/>
            <person name="Grigoriev I.V."/>
            <person name="Hibbett D.S."/>
            <person name="Martin F."/>
            <person name="Nordberg H.P."/>
            <person name="Cantor M.N."/>
            <person name="Hua S.X."/>
        </authorList>
    </citation>
    <scope>NUCLEOTIDE SEQUENCE [LARGE SCALE GENOMIC DNA]</scope>
    <source>
        <strain evidence="2 3">F 1598</strain>
    </source>
</reference>
<dbReference type="HOGENOM" id="CLU_1845866_0_0_1"/>
<accession>A0A0C3EVC0</accession>
<dbReference type="Proteomes" id="UP000054166">
    <property type="component" value="Unassembled WGS sequence"/>
</dbReference>
<dbReference type="InParanoid" id="A0A0C3EVC0"/>
<dbReference type="AlphaFoldDB" id="A0A0C3EVC0"/>
<evidence type="ECO:0000313" key="3">
    <source>
        <dbReference type="Proteomes" id="UP000054166"/>
    </source>
</evidence>
<sequence length="139" mass="13995">MGAWIGGRGGIIGVSSSAGERCDAYSSRETVRPSGPGGRFRSKATADASDCGDSGSSPTTERFLQSDEVTSPPPPVLECGSNCDCDKGDGAVLCLGTVCGEGKLPGDNDEIEGEKELGTMAMGESNDNLVTDDGDGAGV</sequence>
<feature type="region of interest" description="Disordered" evidence="1">
    <location>
        <begin position="119"/>
        <end position="139"/>
    </location>
</feature>
<keyword evidence="3" id="KW-1185">Reference proteome</keyword>
<feature type="compositionally biased region" description="Polar residues" evidence="1">
    <location>
        <begin position="58"/>
        <end position="69"/>
    </location>
</feature>
<protein>
    <submittedName>
        <fullName evidence="2">Uncharacterized protein</fullName>
    </submittedName>
</protein>
<feature type="compositionally biased region" description="Low complexity" evidence="1">
    <location>
        <begin position="46"/>
        <end position="57"/>
    </location>
</feature>
<feature type="compositionally biased region" description="Acidic residues" evidence="1">
    <location>
        <begin position="130"/>
        <end position="139"/>
    </location>
</feature>
<proteinExistence type="predicted"/>
<evidence type="ECO:0000256" key="1">
    <source>
        <dbReference type="SAM" id="MobiDB-lite"/>
    </source>
</evidence>